<evidence type="ECO:0000256" key="1">
    <source>
        <dbReference type="ARBA" id="ARBA00006484"/>
    </source>
</evidence>
<proteinExistence type="inferred from homology"/>
<comment type="similarity">
    <text evidence="1">Belongs to the short-chain dehydrogenases/reductases (SDR) family.</text>
</comment>
<dbReference type="PRINTS" id="PR00080">
    <property type="entry name" value="SDRFAMILY"/>
</dbReference>
<protein>
    <submittedName>
        <fullName evidence="3">Meso-butanediol dehydrogenase / (S,S)-butanediol dehydrogenase / diacetyl reductase</fullName>
    </submittedName>
</protein>
<dbReference type="RefSeq" id="WP_079649222.1">
    <property type="nucleotide sequence ID" value="NZ_FUYM01000007.1"/>
</dbReference>
<dbReference type="PROSITE" id="PS00061">
    <property type="entry name" value="ADH_SHORT"/>
    <property type="match status" value="1"/>
</dbReference>
<evidence type="ECO:0000313" key="4">
    <source>
        <dbReference type="Proteomes" id="UP000189818"/>
    </source>
</evidence>
<gene>
    <name evidence="3" type="ORF">SAMN06295920_107124</name>
</gene>
<dbReference type="InterPro" id="IPR036291">
    <property type="entry name" value="NAD(P)-bd_dom_sf"/>
</dbReference>
<dbReference type="EMBL" id="FUYM01000007">
    <property type="protein sequence ID" value="SKB85847.1"/>
    <property type="molecule type" value="Genomic_DNA"/>
</dbReference>
<dbReference type="InterPro" id="IPR020904">
    <property type="entry name" value="Sc_DH/Rdtase_CS"/>
</dbReference>
<dbReference type="GO" id="GO:0016491">
    <property type="term" value="F:oxidoreductase activity"/>
    <property type="evidence" value="ECO:0007669"/>
    <property type="project" value="UniProtKB-KW"/>
</dbReference>
<dbReference type="Pfam" id="PF13561">
    <property type="entry name" value="adh_short_C2"/>
    <property type="match status" value="1"/>
</dbReference>
<dbReference type="FunFam" id="3.40.50.720:FF:000084">
    <property type="entry name" value="Short-chain dehydrogenase reductase"/>
    <property type="match status" value="1"/>
</dbReference>
<dbReference type="AlphaFoldDB" id="A0A1T5EPG6"/>
<keyword evidence="4" id="KW-1185">Reference proteome</keyword>
<dbReference type="Proteomes" id="UP000189818">
    <property type="component" value="Unassembled WGS sequence"/>
</dbReference>
<dbReference type="NCBIfam" id="NF005559">
    <property type="entry name" value="PRK07231.1"/>
    <property type="match status" value="1"/>
</dbReference>
<keyword evidence="2" id="KW-0560">Oxidoreductase</keyword>
<organism evidence="3 4">
    <name type="scientific">Rhizorhabdus histidinilytica</name>
    <dbReference type="NCBI Taxonomy" id="439228"/>
    <lineage>
        <taxon>Bacteria</taxon>
        <taxon>Pseudomonadati</taxon>
        <taxon>Pseudomonadota</taxon>
        <taxon>Alphaproteobacteria</taxon>
        <taxon>Sphingomonadales</taxon>
        <taxon>Sphingomonadaceae</taxon>
        <taxon>Rhizorhabdus</taxon>
    </lineage>
</organism>
<dbReference type="STRING" id="439228.SAMN06295920_107124"/>
<reference evidence="4" key="1">
    <citation type="submission" date="2017-02" db="EMBL/GenBank/DDBJ databases">
        <authorList>
            <person name="Varghese N."/>
            <person name="Submissions S."/>
        </authorList>
    </citation>
    <scope>NUCLEOTIDE SEQUENCE [LARGE SCALE GENOMIC DNA]</scope>
    <source>
        <strain evidence="4">UM2</strain>
    </source>
</reference>
<dbReference type="SUPFAM" id="SSF51735">
    <property type="entry name" value="NAD(P)-binding Rossmann-fold domains"/>
    <property type="match status" value="1"/>
</dbReference>
<dbReference type="PRINTS" id="PR00081">
    <property type="entry name" value="GDHRDH"/>
</dbReference>
<evidence type="ECO:0000256" key="2">
    <source>
        <dbReference type="ARBA" id="ARBA00023002"/>
    </source>
</evidence>
<dbReference type="PANTHER" id="PTHR43669:SF8">
    <property type="entry name" value="SHORT-CHAIN TYPE DEHYDROGENASE_REDUCTASE-RELATED"/>
    <property type="match status" value="1"/>
</dbReference>
<sequence>MAETDRRVAFVTGASQGVGQAIAERLGRDGWHVIVAARRREALDAVVAGIAAAGGSAEGVVLDMRDPAAIEAVISAAAERHGRLDGLVNNAGRFSGRRIVDTTLDEFRLNFIMNCEAPFLAMKAAIPAMIKGGGGAIVNISSVSGLRATPGTGGYGASKAGLIHLGAIAAMEVGEHNIRVNTVTPGSTWSPTFRKSVEGKTPEEVEAMQKTGTILGRFAEPSEIGDAVAFLLSDDARFITGVNLPVEGGAYWFRGGNRLIGKRH</sequence>
<name>A0A1T5EPG6_9SPHN</name>
<accession>A0A1T5EPG6</accession>
<dbReference type="Gene3D" id="3.40.50.720">
    <property type="entry name" value="NAD(P)-binding Rossmann-like Domain"/>
    <property type="match status" value="1"/>
</dbReference>
<dbReference type="PANTHER" id="PTHR43669">
    <property type="entry name" value="5-KETO-D-GLUCONATE 5-REDUCTASE"/>
    <property type="match status" value="1"/>
</dbReference>
<dbReference type="OrthoDB" id="9779623at2"/>
<dbReference type="CDD" id="cd05233">
    <property type="entry name" value="SDR_c"/>
    <property type="match status" value="1"/>
</dbReference>
<evidence type="ECO:0000313" key="3">
    <source>
        <dbReference type="EMBL" id="SKB85847.1"/>
    </source>
</evidence>
<dbReference type="InterPro" id="IPR002347">
    <property type="entry name" value="SDR_fam"/>
</dbReference>